<dbReference type="AlphaFoldDB" id="A0A9N7R4R3"/>
<accession>A0A9N7R4R3</accession>
<protein>
    <submittedName>
        <fullName evidence="1">Uncharacterized protein</fullName>
    </submittedName>
</protein>
<name>A0A9N7R4R3_STRHE</name>
<evidence type="ECO:0000313" key="2">
    <source>
        <dbReference type="Proteomes" id="UP001153555"/>
    </source>
</evidence>
<organism evidence="1 2">
    <name type="scientific">Striga hermonthica</name>
    <name type="common">Purple witchweed</name>
    <name type="synonym">Buchnera hermonthica</name>
    <dbReference type="NCBI Taxonomy" id="68872"/>
    <lineage>
        <taxon>Eukaryota</taxon>
        <taxon>Viridiplantae</taxon>
        <taxon>Streptophyta</taxon>
        <taxon>Embryophyta</taxon>
        <taxon>Tracheophyta</taxon>
        <taxon>Spermatophyta</taxon>
        <taxon>Magnoliopsida</taxon>
        <taxon>eudicotyledons</taxon>
        <taxon>Gunneridae</taxon>
        <taxon>Pentapetalae</taxon>
        <taxon>asterids</taxon>
        <taxon>lamiids</taxon>
        <taxon>Lamiales</taxon>
        <taxon>Orobanchaceae</taxon>
        <taxon>Buchnereae</taxon>
        <taxon>Striga</taxon>
    </lineage>
</organism>
<sequence>MHADGLLDAGLPQVAGTPSAGHWSASSDLDAAAGRLRELSRHACPRARAPEPTSDRCCCGTCDVPIITDMQSSSVVFNTKPVFAAIHANCIHQHSKDSSNSTLITANFNLVPSKNPITLRQKRCRSSCTRPVSSQNSWGRFSLEYHGLKPQLQLRHKCQQVSCFQSFKRKHVGLKRFTSQLFVDNSILYLPKHKLNNAKFDSPAREVHIPFATVGPEEPHAASTAWPDSVTD</sequence>
<dbReference type="EMBL" id="CACSLK010008332">
    <property type="protein sequence ID" value="CAA0811258.1"/>
    <property type="molecule type" value="Genomic_DNA"/>
</dbReference>
<reference evidence="1" key="1">
    <citation type="submission" date="2019-12" db="EMBL/GenBank/DDBJ databases">
        <authorList>
            <person name="Scholes J."/>
        </authorList>
    </citation>
    <scope>NUCLEOTIDE SEQUENCE</scope>
</reference>
<dbReference type="OrthoDB" id="912699at2759"/>
<proteinExistence type="predicted"/>
<comment type="caution">
    <text evidence="1">The sequence shown here is derived from an EMBL/GenBank/DDBJ whole genome shotgun (WGS) entry which is preliminary data.</text>
</comment>
<dbReference type="Proteomes" id="UP001153555">
    <property type="component" value="Unassembled WGS sequence"/>
</dbReference>
<gene>
    <name evidence="1" type="ORF">SHERM_12466</name>
</gene>
<keyword evidence="2" id="KW-1185">Reference proteome</keyword>
<evidence type="ECO:0000313" key="1">
    <source>
        <dbReference type="EMBL" id="CAA0811258.1"/>
    </source>
</evidence>